<sequence length="42" mass="4877">MTLVFRLIFVFCGSTVKYLQALFFKMVYLILSVLLQLFSPSV</sequence>
<keyword evidence="2" id="KW-1185">Reference proteome</keyword>
<dbReference type="EMBL" id="CM043807">
    <property type="protein sequence ID" value="KAI4803341.1"/>
    <property type="molecule type" value="Genomic_DNA"/>
</dbReference>
<organism evidence="1 2">
    <name type="scientific">Chaenocephalus aceratus</name>
    <name type="common">Blackfin icefish</name>
    <name type="synonym">Chaenichthys aceratus</name>
    <dbReference type="NCBI Taxonomy" id="36190"/>
    <lineage>
        <taxon>Eukaryota</taxon>
        <taxon>Metazoa</taxon>
        <taxon>Chordata</taxon>
        <taxon>Craniata</taxon>
        <taxon>Vertebrata</taxon>
        <taxon>Euteleostomi</taxon>
        <taxon>Actinopterygii</taxon>
        <taxon>Neopterygii</taxon>
        <taxon>Teleostei</taxon>
        <taxon>Neoteleostei</taxon>
        <taxon>Acanthomorphata</taxon>
        <taxon>Eupercaria</taxon>
        <taxon>Perciformes</taxon>
        <taxon>Notothenioidei</taxon>
        <taxon>Channichthyidae</taxon>
        <taxon>Chaenocephalus</taxon>
    </lineage>
</organism>
<evidence type="ECO:0000313" key="1">
    <source>
        <dbReference type="EMBL" id="KAI4803341.1"/>
    </source>
</evidence>
<gene>
    <name evidence="1" type="ORF">KUCAC02_006892</name>
</gene>
<proteinExistence type="predicted"/>
<reference evidence="1" key="1">
    <citation type="submission" date="2022-05" db="EMBL/GenBank/DDBJ databases">
        <title>Chromosome-level genome of Chaenocephalus aceratus.</title>
        <authorList>
            <person name="Park H."/>
        </authorList>
    </citation>
    <scope>NUCLEOTIDE SEQUENCE</scope>
    <source>
        <strain evidence="1">KU_202001</strain>
    </source>
</reference>
<name>A0ACB9VUW4_CHAAC</name>
<dbReference type="Proteomes" id="UP001057452">
    <property type="component" value="Chromosome 23"/>
</dbReference>
<accession>A0ACB9VUW4</accession>
<comment type="caution">
    <text evidence="1">The sequence shown here is derived from an EMBL/GenBank/DDBJ whole genome shotgun (WGS) entry which is preliminary data.</text>
</comment>
<protein>
    <submittedName>
        <fullName evidence="1">Uncharacterized protein</fullName>
    </submittedName>
</protein>
<evidence type="ECO:0000313" key="2">
    <source>
        <dbReference type="Proteomes" id="UP001057452"/>
    </source>
</evidence>